<dbReference type="AlphaFoldDB" id="A0A2P5E829"/>
<sequence>MIFERVIFAIIGFSTSYFLLIPNAQRWHKQQITKEKLGIIKEVLADAEERVERFQERHDRILSQMCSYYLTHKELEEALAGARDTLKEALEVAATLRKMQFKLINSFPDYDQFYDVFI</sequence>
<keyword evidence="1" id="KW-0175">Coiled coil</keyword>
<feature type="coiled-coil region" evidence="1">
    <location>
        <begin position="37"/>
        <end position="92"/>
    </location>
</feature>
<evidence type="ECO:0000313" key="3">
    <source>
        <dbReference type="Proteomes" id="UP000237000"/>
    </source>
</evidence>
<gene>
    <name evidence="2" type="ORF">TorRG33x02_225200</name>
</gene>
<reference evidence="3" key="1">
    <citation type="submission" date="2016-06" db="EMBL/GenBank/DDBJ databases">
        <title>Parallel loss of symbiosis genes in relatives of nitrogen-fixing non-legume Parasponia.</title>
        <authorList>
            <person name="Van Velzen R."/>
            <person name="Holmer R."/>
            <person name="Bu F."/>
            <person name="Rutten L."/>
            <person name="Van Zeijl A."/>
            <person name="Liu W."/>
            <person name="Santuari L."/>
            <person name="Cao Q."/>
            <person name="Sharma T."/>
            <person name="Shen D."/>
            <person name="Roswanjaya Y."/>
            <person name="Wardhani T."/>
            <person name="Kalhor M.S."/>
            <person name="Jansen J."/>
            <person name="Van den Hoogen J."/>
            <person name="Gungor B."/>
            <person name="Hartog M."/>
            <person name="Hontelez J."/>
            <person name="Verver J."/>
            <person name="Yang W.-C."/>
            <person name="Schijlen E."/>
            <person name="Repin R."/>
            <person name="Schilthuizen M."/>
            <person name="Schranz E."/>
            <person name="Heidstra R."/>
            <person name="Miyata K."/>
            <person name="Fedorova E."/>
            <person name="Kohlen W."/>
            <person name="Bisseling T."/>
            <person name="Smit S."/>
            <person name="Geurts R."/>
        </authorList>
    </citation>
    <scope>NUCLEOTIDE SEQUENCE [LARGE SCALE GENOMIC DNA]</scope>
    <source>
        <strain evidence="3">cv. RG33-2</strain>
    </source>
</reference>
<proteinExistence type="predicted"/>
<name>A0A2P5E829_TREOI</name>
<dbReference type="EMBL" id="JXTC01000210">
    <property type="protein sequence ID" value="PON81701.1"/>
    <property type="molecule type" value="Genomic_DNA"/>
</dbReference>
<dbReference type="OrthoDB" id="1677215at2759"/>
<keyword evidence="3" id="KW-1185">Reference proteome</keyword>
<dbReference type="Proteomes" id="UP000237000">
    <property type="component" value="Unassembled WGS sequence"/>
</dbReference>
<evidence type="ECO:0000313" key="2">
    <source>
        <dbReference type="EMBL" id="PON81701.1"/>
    </source>
</evidence>
<comment type="caution">
    <text evidence="2">The sequence shown here is derived from an EMBL/GenBank/DDBJ whole genome shotgun (WGS) entry which is preliminary data.</text>
</comment>
<protein>
    <submittedName>
        <fullName evidence="2">Uncharacterized protein</fullName>
    </submittedName>
</protein>
<evidence type="ECO:0000256" key="1">
    <source>
        <dbReference type="SAM" id="Coils"/>
    </source>
</evidence>
<accession>A0A2P5E829</accession>
<dbReference type="InParanoid" id="A0A2P5E829"/>
<organism evidence="2 3">
    <name type="scientific">Trema orientale</name>
    <name type="common">Charcoal tree</name>
    <name type="synonym">Celtis orientalis</name>
    <dbReference type="NCBI Taxonomy" id="63057"/>
    <lineage>
        <taxon>Eukaryota</taxon>
        <taxon>Viridiplantae</taxon>
        <taxon>Streptophyta</taxon>
        <taxon>Embryophyta</taxon>
        <taxon>Tracheophyta</taxon>
        <taxon>Spermatophyta</taxon>
        <taxon>Magnoliopsida</taxon>
        <taxon>eudicotyledons</taxon>
        <taxon>Gunneridae</taxon>
        <taxon>Pentapetalae</taxon>
        <taxon>rosids</taxon>
        <taxon>fabids</taxon>
        <taxon>Rosales</taxon>
        <taxon>Cannabaceae</taxon>
        <taxon>Trema</taxon>
    </lineage>
</organism>